<sequence length="219" mass="24073">MLLGIFQQLDTFVFFVVALIIAITIHEFSHAWAATMLGDPTAKMAGRLTLNPISHLDLMGTILIFLVGFGWGKPVPYNPSFVKRGRFGEMMVALAGPVSNILLAFLFALPGRIYLITHQALPDSPIYVFLAIVVTLNIFLAAFNLIPIPPLDGSKVLYLILSNFGMSHSRILALERTGPILLLLLIFADRLIGTNIIFTLLEPVIALIQWVVGSSIMPF</sequence>
<gene>
    <name evidence="15" type="ORF">DRH29_02455</name>
</gene>
<reference evidence="15 16" key="1">
    <citation type="submission" date="2018-06" db="EMBL/GenBank/DDBJ databases">
        <title>Extensive metabolic versatility and redundancy in microbially diverse, dynamic hydrothermal sediments.</title>
        <authorList>
            <person name="Dombrowski N."/>
            <person name="Teske A."/>
            <person name="Baker B.J."/>
        </authorList>
    </citation>
    <scope>NUCLEOTIDE SEQUENCE [LARGE SCALE GENOMIC DNA]</scope>
    <source>
        <strain evidence="15">B79_G16</strain>
    </source>
</reference>
<keyword evidence="12 13" id="KW-0472">Membrane</keyword>
<feature type="transmembrane region" description="Helical" evidence="13">
    <location>
        <begin position="92"/>
        <end position="114"/>
    </location>
</feature>
<evidence type="ECO:0000256" key="8">
    <source>
        <dbReference type="ARBA" id="ARBA00022801"/>
    </source>
</evidence>
<dbReference type="GO" id="GO:0006508">
    <property type="term" value="P:proteolysis"/>
    <property type="evidence" value="ECO:0007669"/>
    <property type="project" value="UniProtKB-KW"/>
</dbReference>
<evidence type="ECO:0000256" key="9">
    <source>
        <dbReference type="ARBA" id="ARBA00022833"/>
    </source>
</evidence>
<evidence type="ECO:0000256" key="7">
    <source>
        <dbReference type="ARBA" id="ARBA00022723"/>
    </source>
</evidence>
<keyword evidence="4" id="KW-1003">Cell membrane</keyword>
<dbReference type="PANTHER" id="PTHR35864:SF1">
    <property type="entry name" value="ZINC METALLOPROTEASE YWHC-RELATED"/>
    <property type="match status" value="1"/>
</dbReference>
<feature type="domain" description="Peptidase M50" evidence="14">
    <location>
        <begin position="116"/>
        <end position="164"/>
    </location>
</feature>
<dbReference type="EMBL" id="QMNG01000006">
    <property type="protein sequence ID" value="RLC37326.1"/>
    <property type="molecule type" value="Genomic_DNA"/>
</dbReference>
<dbReference type="InterPro" id="IPR052348">
    <property type="entry name" value="Metallopeptidase_M50B"/>
</dbReference>
<feature type="transmembrane region" description="Helical" evidence="13">
    <location>
        <begin position="53"/>
        <end position="71"/>
    </location>
</feature>
<comment type="subcellular location">
    <subcellularLocation>
        <location evidence="2">Cell membrane</location>
        <topology evidence="2">Multi-pass membrane protein</topology>
    </subcellularLocation>
</comment>
<keyword evidence="8" id="KW-0378">Hydrolase</keyword>
<organism evidence="15 16">
    <name type="scientific">candidate division Kazan bacterium</name>
    <dbReference type="NCBI Taxonomy" id="2202143"/>
    <lineage>
        <taxon>Bacteria</taxon>
        <taxon>Bacteria division Kazan-3B-28</taxon>
    </lineage>
</organism>
<keyword evidence="11" id="KW-0482">Metalloprotease</keyword>
<evidence type="ECO:0000256" key="11">
    <source>
        <dbReference type="ARBA" id="ARBA00023049"/>
    </source>
</evidence>
<evidence type="ECO:0000256" key="10">
    <source>
        <dbReference type="ARBA" id="ARBA00022989"/>
    </source>
</evidence>
<keyword evidence="7" id="KW-0479">Metal-binding</keyword>
<accession>A0A420ZCT8</accession>
<feature type="transmembrane region" description="Helical" evidence="13">
    <location>
        <begin position="12"/>
        <end position="33"/>
    </location>
</feature>
<protein>
    <submittedName>
        <fullName evidence="15">Site-2 protease family protein</fullName>
    </submittedName>
</protein>
<dbReference type="InterPro" id="IPR044537">
    <property type="entry name" value="Rip2-like"/>
</dbReference>
<keyword evidence="10 13" id="KW-1133">Transmembrane helix</keyword>
<evidence type="ECO:0000256" key="13">
    <source>
        <dbReference type="SAM" id="Phobius"/>
    </source>
</evidence>
<evidence type="ECO:0000313" key="15">
    <source>
        <dbReference type="EMBL" id="RLC37326.1"/>
    </source>
</evidence>
<dbReference type="AlphaFoldDB" id="A0A420ZCT8"/>
<dbReference type="GO" id="GO:0008237">
    <property type="term" value="F:metallopeptidase activity"/>
    <property type="evidence" value="ECO:0007669"/>
    <property type="project" value="UniProtKB-KW"/>
</dbReference>
<dbReference type="CDD" id="cd06158">
    <property type="entry name" value="S2P-M50_like_1"/>
    <property type="match status" value="1"/>
</dbReference>
<evidence type="ECO:0000256" key="6">
    <source>
        <dbReference type="ARBA" id="ARBA00022692"/>
    </source>
</evidence>
<evidence type="ECO:0000256" key="1">
    <source>
        <dbReference type="ARBA" id="ARBA00001947"/>
    </source>
</evidence>
<dbReference type="Proteomes" id="UP000281261">
    <property type="component" value="Unassembled WGS sequence"/>
</dbReference>
<name>A0A420ZCT8_UNCK3</name>
<dbReference type="GO" id="GO:0046872">
    <property type="term" value="F:metal ion binding"/>
    <property type="evidence" value="ECO:0007669"/>
    <property type="project" value="UniProtKB-KW"/>
</dbReference>
<evidence type="ECO:0000256" key="5">
    <source>
        <dbReference type="ARBA" id="ARBA00022670"/>
    </source>
</evidence>
<evidence type="ECO:0000313" key="16">
    <source>
        <dbReference type="Proteomes" id="UP000281261"/>
    </source>
</evidence>
<keyword evidence="9" id="KW-0862">Zinc</keyword>
<dbReference type="InterPro" id="IPR008915">
    <property type="entry name" value="Peptidase_M50"/>
</dbReference>
<evidence type="ECO:0000256" key="2">
    <source>
        <dbReference type="ARBA" id="ARBA00004651"/>
    </source>
</evidence>
<comment type="cofactor">
    <cofactor evidence="1">
        <name>Zn(2+)</name>
        <dbReference type="ChEBI" id="CHEBI:29105"/>
    </cofactor>
</comment>
<dbReference type="PANTHER" id="PTHR35864">
    <property type="entry name" value="ZINC METALLOPROTEASE MJ0611-RELATED"/>
    <property type="match status" value="1"/>
</dbReference>
<proteinExistence type="inferred from homology"/>
<feature type="domain" description="Peptidase M50" evidence="14">
    <location>
        <begin position="14"/>
        <end position="109"/>
    </location>
</feature>
<comment type="similarity">
    <text evidence="3">Belongs to the peptidase M50B family.</text>
</comment>
<evidence type="ECO:0000256" key="3">
    <source>
        <dbReference type="ARBA" id="ARBA00007931"/>
    </source>
</evidence>
<keyword evidence="5 15" id="KW-0645">Protease</keyword>
<evidence type="ECO:0000259" key="14">
    <source>
        <dbReference type="Pfam" id="PF02163"/>
    </source>
</evidence>
<feature type="transmembrane region" description="Helical" evidence="13">
    <location>
        <begin position="126"/>
        <end position="144"/>
    </location>
</feature>
<evidence type="ECO:0000256" key="4">
    <source>
        <dbReference type="ARBA" id="ARBA00022475"/>
    </source>
</evidence>
<dbReference type="Pfam" id="PF02163">
    <property type="entry name" value="Peptidase_M50"/>
    <property type="match status" value="2"/>
</dbReference>
<keyword evidence="6 13" id="KW-0812">Transmembrane</keyword>
<evidence type="ECO:0000256" key="12">
    <source>
        <dbReference type="ARBA" id="ARBA00023136"/>
    </source>
</evidence>
<comment type="caution">
    <text evidence="15">The sequence shown here is derived from an EMBL/GenBank/DDBJ whole genome shotgun (WGS) entry which is preliminary data.</text>
</comment>
<dbReference type="GO" id="GO:0005886">
    <property type="term" value="C:plasma membrane"/>
    <property type="evidence" value="ECO:0007669"/>
    <property type="project" value="UniProtKB-SubCell"/>
</dbReference>